<feature type="region of interest" description="Disordered" evidence="1">
    <location>
        <begin position="142"/>
        <end position="241"/>
    </location>
</feature>
<keyword evidence="3" id="KW-1185">Reference proteome</keyword>
<dbReference type="InterPro" id="IPR004345">
    <property type="entry name" value="TB2_DP1_HVA22"/>
</dbReference>
<feature type="compositionally biased region" description="Polar residues" evidence="1">
    <location>
        <begin position="142"/>
        <end position="154"/>
    </location>
</feature>
<proteinExistence type="predicted"/>
<sequence length="434" mass="48685">LTLGYAYPGFECYKSVEKNRVDIDELRFWCKYWIIVALFTVLERFPDIFIGWLPLYGEMKLVFFVYLWYPKTKGTAYIYETVLRPIVSRHENDIDRKIMEWKARAWDYIIFYWQYCAKYGSTAFIQVLQQVASQSMRFSANNNAQTSKSIKNDAQGQNGPQAPSSQSQSQSQNQSFMKHSSSLSKSKKWPPSPPPSPSKTPKFRSVVVRQNSFLDEEGDGWGPEPVSIDGEAHDSHSVNSRISRARARLRRLDSQDSPRTPGTPPRGQLLKKQITYIVLFFNYAKEARDCVEYSAYGLGESGNYVVAYEVETRGEGVVVAGGGESVVEAAEEVRAGWAAGGSGHGLEVGPCGLLHKAVADGDLVVLVVACDGGVDGGRKRKHVFEGSIRWGFDGEWVVEKRFCWSGGGGGLGHGWRTLQRESHEWSHNKPEARL</sequence>
<feature type="compositionally biased region" description="Low complexity" evidence="1">
    <location>
        <begin position="155"/>
        <end position="184"/>
    </location>
</feature>
<evidence type="ECO:0000313" key="2">
    <source>
        <dbReference type="EMBL" id="RDX67493.1"/>
    </source>
</evidence>
<dbReference type="Pfam" id="PF03134">
    <property type="entry name" value="TB2_DP1_HVA22"/>
    <property type="match status" value="1"/>
</dbReference>
<dbReference type="AlphaFoldDB" id="A0A371EN55"/>
<evidence type="ECO:0000313" key="3">
    <source>
        <dbReference type="Proteomes" id="UP000257109"/>
    </source>
</evidence>
<dbReference type="PANTHER" id="PTHR12300:SF172">
    <property type="entry name" value="HVA22-LIKE PROTEIN"/>
    <property type="match status" value="1"/>
</dbReference>
<feature type="region of interest" description="Disordered" evidence="1">
    <location>
        <begin position="248"/>
        <end position="267"/>
    </location>
</feature>
<organism evidence="2 3">
    <name type="scientific">Mucuna pruriens</name>
    <name type="common">Velvet bean</name>
    <name type="synonym">Dolichos pruriens</name>
    <dbReference type="NCBI Taxonomy" id="157652"/>
    <lineage>
        <taxon>Eukaryota</taxon>
        <taxon>Viridiplantae</taxon>
        <taxon>Streptophyta</taxon>
        <taxon>Embryophyta</taxon>
        <taxon>Tracheophyta</taxon>
        <taxon>Spermatophyta</taxon>
        <taxon>Magnoliopsida</taxon>
        <taxon>eudicotyledons</taxon>
        <taxon>Gunneridae</taxon>
        <taxon>Pentapetalae</taxon>
        <taxon>rosids</taxon>
        <taxon>fabids</taxon>
        <taxon>Fabales</taxon>
        <taxon>Fabaceae</taxon>
        <taxon>Papilionoideae</taxon>
        <taxon>50 kb inversion clade</taxon>
        <taxon>NPAAA clade</taxon>
        <taxon>indigoferoid/millettioid clade</taxon>
        <taxon>Phaseoleae</taxon>
        <taxon>Mucuna</taxon>
    </lineage>
</organism>
<gene>
    <name evidence="2" type="primary">HVA22J</name>
    <name evidence="2" type="ORF">CR513_53623</name>
</gene>
<dbReference type="Proteomes" id="UP000257109">
    <property type="component" value="Unassembled WGS sequence"/>
</dbReference>
<dbReference type="OrthoDB" id="434647at2759"/>
<reference evidence="2" key="1">
    <citation type="submission" date="2018-05" db="EMBL/GenBank/DDBJ databases">
        <title>Draft genome of Mucuna pruriens seed.</title>
        <authorList>
            <person name="Nnadi N.E."/>
            <person name="Vos R."/>
            <person name="Hasami M.H."/>
            <person name="Devisetty U.K."/>
            <person name="Aguiy J.C."/>
        </authorList>
    </citation>
    <scope>NUCLEOTIDE SEQUENCE [LARGE SCALE GENOMIC DNA]</scope>
    <source>
        <strain evidence="2">JCA_2017</strain>
    </source>
</reference>
<evidence type="ECO:0000256" key="1">
    <source>
        <dbReference type="SAM" id="MobiDB-lite"/>
    </source>
</evidence>
<dbReference type="STRING" id="157652.A0A371EN55"/>
<accession>A0A371EN55</accession>
<feature type="non-terminal residue" evidence="2">
    <location>
        <position position="434"/>
    </location>
</feature>
<dbReference type="PANTHER" id="PTHR12300">
    <property type="entry name" value="HVA22-LIKE PROTEINS"/>
    <property type="match status" value="1"/>
</dbReference>
<name>A0A371EN55_MUCPR</name>
<comment type="caution">
    <text evidence="2">The sequence shown here is derived from an EMBL/GenBank/DDBJ whole genome shotgun (WGS) entry which is preliminary data.</text>
</comment>
<feature type="non-terminal residue" evidence="2">
    <location>
        <position position="1"/>
    </location>
</feature>
<dbReference type="EMBL" id="QJKJ01012971">
    <property type="protein sequence ID" value="RDX67493.1"/>
    <property type="molecule type" value="Genomic_DNA"/>
</dbReference>
<protein>
    <submittedName>
        <fullName evidence="2">HVA22-like protein j</fullName>
    </submittedName>
</protein>